<dbReference type="Gene3D" id="1.10.150.20">
    <property type="entry name" value="5' to 3' exonuclease, C-terminal subdomain"/>
    <property type="match status" value="1"/>
</dbReference>
<dbReference type="GO" id="GO:0033063">
    <property type="term" value="C:Rad51B-Rad51C-Rad51D-XRCC2 complex"/>
    <property type="evidence" value="ECO:0007669"/>
    <property type="project" value="TreeGrafter"/>
</dbReference>
<evidence type="ECO:0000256" key="6">
    <source>
        <dbReference type="ARBA" id="ARBA00023242"/>
    </source>
</evidence>
<evidence type="ECO:0000259" key="8">
    <source>
        <dbReference type="PROSITE" id="PS50162"/>
    </source>
</evidence>
<dbReference type="GO" id="GO:0005524">
    <property type="term" value="F:ATP binding"/>
    <property type="evidence" value="ECO:0007669"/>
    <property type="project" value="UniProtKB-KW"/>
</dbReference>
<keyword evidence="2" id="KW-0547">Nucleotide-binding</keyword>
<dbReference type="InterPro" id="IPR013632">
    <property type="entry name" value="Rad51_C"/>
</dbReference>
<evidence type="ECO:0000256" key="7">
    <source>
        <dbReference type="ARBA" id="ARBA00040674"/>
    </source>
</evidence>
<dbReference type="PIRSF" id="PIRSF005856">
    <property type="entry name" value="Rad51"/>
    <property type="match status" value="1"/>
</dbReference>
<evidence type="ECO:0000256" key="4">
    <source>
        <dbReference type="ARBA" id="ARBA00022840"/>
    </source>
</evidence>
<evidence type="ECO:0000256" key="5">
    <source>
        <dbReference type="ARBA" id="ARBA00023204"/>
    </source>
</evidence>
<evidence type="ECO:0000256" key="3">
    <source>
        <dbReference type="ARBA" id="ARBA00022763"/>
    </source>
</evidence>
<dbReference type="InterPro" id="IPR016467">
    <property type="entry name" value="DNA_recomb/repair_RecA-like"/>
</dbReference>
<dbReference type="PANTHER" id="PTHR46239:SF1">
    <property type="entry name" value="DNA REPAIR PROTEIN RAD51 HOMOLOG 3"/>
    <property type="match status" value="1"/>
</dbReference>
<proteinExistence type="predicted"/>
<dbReference type="GO" id="GO:0033065">
    <property type="term" value="C:Rad51C-XRCC3 complex"/>
    <property type="evidence" value="ECO:0007669"/>
    <property type="project" value="TreeGrafter"/>
</dbReference>
<keyword evidence="4" id="KW-0067">ATP-binding</keyword>
<accession>A0A2Z6RWP1</accession>
<dbReference type="SUPFAM" id="SSF47794">
    <property type="entry name" value="Rad51 N-terminal domain-like"/>
    <property type="match status" value="1"/>
</dbReference>
<dbReference type="FunFam" id="3.40.50.300:FF:002382">
    <property type="entry name" value="DNA repair protein RAD51C, putative"/>
    <property type="match status" value="1"/>
</dbReference>
<keyword evidence="5" id="KW-0234">DNA repair</keyword>
<protein>
    <recommendedName>
        <fullName evidence="7">DNA repair protein RAD51 homolog 3</fullName>
    </recommendedName>
</protein>
<dbReference type="InterPro" id="IPR052093">
    <property type="entry name" value="HR_Repair_Mediator"/>
</dbReference>
<dbReference type="PANTHER" id="PTHR46239">
    <property type="entry name" value="DNA REPAIR PROTEIN RAD51 HOMOLOG 3 RAD51C"/>
    <property type="match status" value="1"/>
</dbReference>
<evidence type="ECO:0000256" key="2">
    <source>
        <dbReference type="ARBA" id="ARBA00022741"/>
    </source>
</evidence>
<keyword evidence="3" id="KW-0227">DNA damage</keyword>
<gene>
    <name evidence="9" type="ORF">RclHR1_00750032</name>
</gene>
<dbReference type="Gene3D" id="3.40.50.300">
    <property type="entry name" value="P-loop containing nucleotide triphosphate hydrolases"/>
    <property type="match status" value="1"/>
</dbReference>
<sequence>MRNKNLELLNLDNKQIVTLLSLNMSARLVSSLNLRPSTRTKLQKAGFQTVKDLQETTPIELSKEIGISNNEALNILQQIKKNKIRSISASEALQQERKLCPISTSCEAMDQMLGGRGVPIGKITEFCGAPGMGKTQLGMQLCVNVQIPQNLSGPEGEAIFIDTEGSFIAQRAAEIARATITNLSESSVTECDPSMNFEVVMSKIYVSKVHNCDELIALIKVLDEFLQEHPRVKLVVIDSIAFHFRQQFDDMALRTRLLNGLAQDLNKFAQSYELAVVLFNQMTTKFIISGRYNLKDQAALVPALGESWGHQCTNRIVLYWRNEIRCAQLVKSPSLQETTVHYQINSNGVRDYQADSLNGKRRWEELYDI</sequence>
<dbReference type="GO" id="GO:0005657">
    <property type="term" value="C:replication fork"/>
    <property type="evidence" value="ECO:0007669"/>
    <property type="project" value="TreeGrafter"/>
</dbReference>
<evidence type="ECO:0000313" key="9">
    <source>
        <dbReference type="EMBL" id="GBC07498.1"/>
    </source>
</evidence>
<dbReference type="Proteomes" id="UP000247702">
    <property type="component" value="Unassembled WGS sequence"/>
</dbReference>
<reference evidence="9 10" key="1">
    <citation type="submission" date="2017-11" db="EMBL/GenBank/DDBJ databases">
        <title>The genome of Rhizophagus clarus HR1 reveals common genetic basis of auxotrophy among arbuscular mycorrhizal fungi.</title>
        <authorList>
            <person name="Kobayashi Y."/>
        </authorList>
    </citation>
    <scope>NUCLEOTIDE SEQUENCE [LARGE SCALE GENOMIC DNA]</scope>
    <source>
        <strain evidence="9 10">HR1</strain>
    </source>
</reference>
<dbReference type="GO" id="GO:0140664">
    <property type="term" value="F:ATP-dependent DNA damage sensor activity"/>
    <property type="evidence" value="ECO:0007669"/>
    <property type="project" value="InterPro"/>
</dbReference>
<dbReference type="AlphaFoldDB" id="A0A2Z6RWP1"/>
<dbReference type="Pfam" id="PF08423">
    <property type="entry name" value="Rad51"/>
    <property type="match status" value="1"/>
</dbReference>
<name>A0A2Z6RWP1_9GLOM</name>
<dbReference type="CDD" id="cd19492">
    <property type="entry name" value="Rad51C"/>
    <property type="match status" value="1"/>
</dbReference>
<dbReference type="InterPro" id="IPR027417">
    <property type="entry name" value="P-loop_NTPase"/>
</dbReference>
<evidence type="ECO:0000256" key="1">
    <source>
        <dbReference type="ARBA" id="ARBA00004123"/>
    </source>
</evidence>
<dbReference type="InterPro" id="IPR020588">
    <property type="entry name" value="RecA_ATP-bd"/>
</dbReference>
<dbReference type="GO" id="GO:0008821">
    <property type="term" value="F:crossover junction DNA endonuclease activity"/>
    <property type="evidence" value="ECO:0007669"/>
    <property type="project" value="TreeGrafter"/>
</dbReference>
<dbReference type="SUPFAM" id="SSF52540">
    <property type="entry name" value="P-loop containing nucleoside triphosphate hydrolases"/>
    <property type="match status" value="1"/>
</dbReference>
<organism evidence="9 10">
    <name type="scientific">Rhizophagus clarus</name>
    <dbReference type="NCBI Taxonomy" id="94130"/>
    <lineage>
        <taxon>Eukaryota</taxon>
        <taxon>Fungi</taxon>
        <taxon>Fungi incertae sedis</taxon>
        <taxon>Mucoromycota</taxon>
        <taxon>Glomeromycotina</taxon>
        <taxon>Glomeromycetes</taxon>
        <taxon>Glomerales</taxon>
        <taxon>Glomeraceae</taxon>
        <taxon>Rhizophagus</taxon>
    </lineage>
</organism>
<dbReference type="GO" id="GO:0007131">
    <property type="term" value="P:reciprocal meiotic recombination"/>
    <property type="evidence" value="ECO:0007669"/>
    <property type="project" value="TreeGrafter"/>
</dbReference>
<dbReference type="InterPro" id="IPR010995">
    <property type="entry name" value="DNA_repair_Rad51/TF_NusA_a-hlx"/>
</dbReference>
<dbReference type="EMBL" id="BEXD01004148">
    <property type="protein sequence ID" value="GBC07498.1"/>
    <property type="molecule type" value="Genomic_DNA"/>
</dbReference>
<dbReference type="STRING" id="94130.A0A2Z6RWP1"/>
<feature type="domain" description="RecA family profile 1" evidence="8">
    <location>
        <begin position="98"/>
        <end position="282"/>
    </location>
</feature>
<comment type="caution">
    <text evidence="9">The sequence shown here is derived from an EMBL/GenBank/DDBJ whole genome shotgun (WGS) entry which is preliminary data.</text>
</comment>
<dbReference type="GO" id="GO:0000400">
    <property type="term" value="F:four-way junction DNA binding"/>
    <property type="evidence" value="ECO:0007669"/>
    <property type="project" value="TreeGrafter"/>
</dbReference>
<keyword evidence="10" id="KW-1185">Reference proteome</keyword>
<dbReference type="PROSITE" id="PS50162">
    <property type="entry name" value="RECA_2"/>
    <property type="match status" value="1"/>
</dbReference>
<keyword evidence="6" id="KW-0539">Nucleus</keyword>
<comment type="subcellular location">
    <subcellularLocation>
        <location evidence="1">Nucleus</location>
    </subcellularLocation>
</comment>
<dbReference type="GO" id="GO:0000707">
    <property type="term" value="P:meiotic DNA recombinase assembly"/>
    <property type="evidence" value="ECO:0007669"/>
    <property type="project" value="TreeGrafter"/>
</dbReference>
<evidence type="ECO:0000313" key="10">
    <source>
        <dbReference type="Proteomes" id="UP000247702"/>
    </source>
</evidence>